<name>A0A9P5ZJG4_PLEER</name>
<dbReference type="GO" id="GO:0005847">
    <property type="term" value="C:mRNA cleavage and polyadenylation specificity factor complex"/>
    <property type="evidence" value="ECO:0007669"/>
    <property type="project" value="InterPro"/>
</dbReference>
<keyword evidence="2 4" id="KW-0507">mRNA processing</keyword>
<dbReference type="EMBL" id="MU154705">
    <property type="protein sequence ID" value="KAF9488621.1"/>
    <property type="molecule type" value="Genomic_DNA"/>
</dbReference>
<dbReference type="Pfam" id="PF13299">
    <property type="entry name" value="CPSF100_C"/>
    <property type="match status" value="1"/>
</dbReference>
<evidence type="ECO:0000256" key="3">
    <source>
        <dbReference type="ARBA" id="ARBA00023242"/>
    </source>
</evidence>
<comment type="subcellular location">
    <subcellularLocation>
        <location evidence="1 4">Nucleus</location>
    </subcellularLocation>
</comment>
<protein>
    <recommendedName>
        <fullName evidence="4">Cleavage and polyadenylation specificity factor subunit 2</fullName>
    </recommendedName>
    <alternativeName>
        <fullName evidence="4">Cleavage and polyadenylation specificity factor 100 kDa subunit</fullName>
    </alternativeName>
</protein>
<dbReference type="SMART" id="SM01027">
    <property type="entry name" value="Beta-Casp"/>
    <property type="match status" value="1"/>
</dbReference>
<dbReference type="Gene3D" id="3.60.15.10">
    <property type="entry name" value="Ribonuclease Z/Hydroxyacylglutathione hydrolase-like"/>
    <property type="match status" value="1"/>
</dbReference>
<dbReference type="GO" id="GO:0003723">
    <property type="term" value="F:RNA binding"/>
    <property type="evidence" value="ECO:0007669"/>
    <property type="project" value="UniProtKB-KW"/>
</dbReference>
<dbReference type="SUPFAM" id="SSF56281">
    <property type="entry name" value="Metallo-hydrolase/oxidoreductase"/>
    <property type="match status" value="1"/>
</dbReference>
<proteinExistence type="inferred from homology"/>
<dbReference type="InterPro" id="IPR025069">
    <property type="entry name" value="Cpsf2_C"/>
</dbReference>
<feature type="region of interest" description="Disordered" evidence="5">
    <location>
        <begin position="121"/>
        <end position="145"/>
    </location>
</feature>
<feature type="compositionally biased region" description="Acidic residues" evidence="5">
    <location>
        <begin position="511"/>
        <end position="529"/>
    </location>
</feature>
<sequence length="909" mass="100975">MITFTPLAGAARSSSLSPLSYLLQIDDVRVLLDCGSPDWCPELGENDGEFHWETYCTALRDVAPTVDLVLMSHGDLAHSGLYPYAYSRWNLKAPTYTTLPVQAMARIAATEDVEGIRDEEDVGDVLTEEPSTPEPLSGGPRLKDKQKGKYVATLQEVQEAFDAVNTLRYSQPTHLQGKCQGLTITPFNAGHTLGGTIWKIRSPSSGTIMYAVNMNHMKERHLDGTVLMRGSAGGIFEPLARPDLLITDAERANVIISRRKERDLALIDTITSTLSSRSSLLLPCDASTRVLELLVLLDQHWSFSRLRYPICFLTRTGGEMLTFVRSMMEWLGGTVSKEDVGEENPNQRQNSKRKRGDEGDDDALGALALRFKHLEFFPNPQALLERYPSKDPKLILAVPASLSHGPSRHLFSEFAAVPDNVVLLTQRGEEHTLGRMLFDRWNNSQRGDDRWDKGRIGSNVMMDGVSKLKINTKVPLQGAELEDYLQKEREAKEKVAAQQAVMARQRRMLEADEDDSDSESDDSEADDEDEVRKTLEDDVTDTDDPATRADRRRRQKSDKALDNDWNMDGDEGLTKQLLSYDIYLKGNVSKATSFFKSAGGQTQRFRMFPYVERKRRVDEYGETIDVATWLRKGKILEEEAESDEAKAKKREADEEAKVVKEPPSKFVSSEVEIQPACRLLFVDMEGLNDGRAVKHIVPKINPRKMIIVHASYSATNALIESCADIRAMTKDIYAPGIAESIQIGQQTNTFSISISDELLASVKMSRFEDNEIGYVRGRVVAHATSTVPTLEPALSSPIPSQSTNQVVARRRTLGSRPPVNIPNSTMIGELKLTALKSRLASVGVHAELIGEGVLVCGAAAKRGPITDRLGESVAVRKTGKGHVELEGNVSEVYYIVRKEIYNLHALVAA</sequence>
<dbReference type="InterPro" id="IPR001279">
    <property type="entry name" value="Metallo-B-lactamas"/>
</dbReference>
<evidence type="ECO:0000256" key="5">
    <source>
        <dbReference type="SAM" id="MobiDB-lite"/>
    </source>
</evidence>
<dbReference type="AlphaFoldDB" id="A0A9P5ZJG4"/>
<feature type="region of interest" description="Disordered" evidence="5">
    <location>
        <begin position="508"/>
        <end position="570"/>
    </location>
</feature>
<dbReference type="PANTHER" id="PTHR45922:SF1">
    <property type="entry name" value="CLEAVAGE AND POLYADENYLATION SPECIFICITY FACTOR SUBUNIT 2"/>
    <property type="match status" value="1"/>
</dbReference>
<keyword evidence="4" id="KW-0694">RNA-binding</keyword>
<dbReference type="InterPro" id="IPR027075">
    <property type="entry name" value="CPSF2"/>
</dbReference>
<feature type="domain" description="Beta-Casp" evidence="6">
    <location>
        <begin position="290"/>
        <end position="437"/>
    </location>
</feature>
<keyword evidence="8" id="KW-1185">Reference proteome</keyword>
<evidence type="ECO:0000313" key="7">
    <source>
        <dbReference type="EMBL" id="KAF9488621.1"/>
    </source>
</evidence>
<dbReference type="InterPro" id="IPR036866">
    <property type="entry name" value="RibonucZ/Hydroxyglut_hydro"/>
</dbReference>
<gene>
    <name evidence="7" type="ORF">BDN71DRAFT_1457055</name>
</gene>
<dbReference type="InterPro" id="IPR035639">
    <property type="entry name" value="CPSF2_MBL"/>
</dbReference>
<dbReference type="CDD" id="cd16293">
    <property type="entry name" value="CPSF2-like_MBL-fold"/>
    <property type="match status" value="1"/>
</dbReference>
<evidence type="ECO:0000259" key="6">
    <source>
        <dbReference type="SMART" id="SM01027"/>
    </source>
</evidence>
<evidence type="ECO:0000313" key="8">
    <source>
        <dbReference type="Proteomes" id="UP000807025"/>
    </source>
</evidence>
<dbReference type="PANTHER" id="PTHR45922">
    <property type="entry name" value="CLEAVAGE AND POLYADENYLATION SPECIFICITY FACTOR SUBUNIT 2"/>
    <property type="match status" value="1"/>
</dbReference>
<dbReference type="Pfam" id="PF10996">
    <property type="entry name" value="Beta-Casp"/>
    <property type="match status" value="1"/>
</dbReference>
<dbReference type="Proteomes" id="UP000807025">
    <property type="component" value="Unassembled WGS sequence"/>
</dbReference>
<accession>A0A9P5ZJG4</accession>
<comment type="similarity">
    <text evidence="4">Belongs to the metallo-beta-lactamase superfamily. RNA-metabolizing metallo-beta-lactamase-like family. CPSF2/YSH1 subfamily.</text>
</comment>
<comment type="caution">
    <text evidence="7">The sequence shown here is derived from an EMBL/GenBank/DDBJ whole genome shotgun (WGS) entry which is preliminary data.</text>
</comment>
<keyword evidence="3 4" id="KW-0539">Nucleus</keyword>
<evidence type="ECO:0000256" key="4">
    <source>
        <dbReference type="RuleBase" id="RU365006"/>
    </source>
</evidence>
<reference evidence="7" key="1">
    <citation type="submission" date="2020-11" db="EMBL/GenBank/DDBJ databases">
        <authorList>
            <consortium name="DOE Joint Genome Institute"/>
            <person name="Ahrendt S."/>
            <person name="Riley R."/>
            <person name="Andreopoulos W."/>
            <person name="Labutti K."/>
            <person name="Pangilinan J."/>
            <person name="Ruiz-Duenas F.J."/>
            <person name="Barrasa J.M."/>
            <person name="Sanchez-Garcia M."/>
            <person name="Camarero S."/>
            <person name="Miyauchi S."/>
            <person name="Serrano A."/>
            <person name="Linde D."/>
            <person name="Babiker R."/>
            <person name="Drula E."/>
            <person name="Ayuso-Fernandez I."/>
            <person name="Pacheco R."/>
            <person name="Padilla G."/>
            <person name="Ferreira P."/>
            <person name="Barriuso J."/>
            <person name="Kellner H."/>
            <person name="Castanera R."/>
            <person name="Alfaro M."/>
            <person name="Ramirez L."/>
            <person name="Pisabarro A.G."/>
            <person name="Kuo A."/>
            <person name="Tritt A."/>
            <person name="Lipzen A."/>
            <person name="He G."/>
            <person name="Yan M."/>
            <person name="Ng V."/>
            <person name="Cullen D."/>
            <person name="Martin F."/>
            <person name="Rosso M.-N."/>
            <person name="Henrissat B."/>
            <person name="Hibbett D."/>
            <person name="Martinez A.T."/>
            <person name="Grigoriev I.V."/>
        </authorList>
    </citation>
    <scope>NUCLEOTIDE SEQUENCE</scope>
    <source>
        <strain evidence="7">ATCC 90797</strain>
    </source>
</reference>
<dbReference type="Pfam" id="PF16661">
    <property type="entry name" value="Lactamase_B_6"/>
    <property type="match status" value="1"/>
</dbReference>
<evidence type="ECO:0000256" key="2">
    <source>
        <dbReference type="ARBA" id="ARBA00022664"/>
    </source>
</evidence>
<dbReference type="InterPro" id="IPR022712">
    <property type="entry name" value="Beta_Casp"/>
</dbReference>
<dbReference type="GO" id="GO:0006398">
    <property type="term" value="P:mRNA 3'-end processing by stem-loop binding and cleavage"/>
    <property type="evidence" value="ECO:0007669"/>
    <property type="project" value="InterPro"/>
</dbReference>
<feature type="region of interest" description="Disordered" evidence="5">
    <location>
        <begin position="336"/>
        <end position="360"/>
    </location>
</feature>
<dbReference type="OrthoDB" id="64353at2759"/>
<organism evidence="7 8">
    <name type="scientific">Pleurotus eryngii</name>
    <name type="common">Boletus of the steppes</name>
    <dbReference type="NCBI Taxonomy" id="5323"/>
    <lineage>
        <taxon>Eukaryota</taxon>
        <taxon>Fungi</taxon>
        <taxon>Dikarya</taxon>
        <taxon>Basidiomycota</taxon>
        <taxon>Agaricomycotina</taxon>
        <taxon>Agaricomycetes</taxon>
        <taxon>Agaricomycetidae</taxon>
        <taxon>Agaricales</taxon>
        <taxon>Pleurotineae</taxon>
        <taxon>Pleurotaceae</taxon>
        <taxon>Pleurotus</taxon>
    </lineage>
</organism>
<evidence type="ECO:0000256" key="1">
    <source>
        <dbReference type="ARBA" id="ARBA00004123"/>
    </source>
</evidence>